<dbReference type="OrthoDB" id="10449916at2759"/>
<dbReference type="AlphaFoldDB" id="A0A6J8E616"/>
<evidence type="ECO:0000313" key="2">
    <source>
        <dbReference type="EMBL" id="CAC5414935.1"/>
    </source>
</evidence>
<organism evidence="2 3">
    <name type="scientific">Mytilus coruscus</name>
    <name type="common">Sea mussel</name>
    <dbReference type="NCBI Taxonomy" id="42192"/>
    <lineage>
        <taxon>Eukaryota</taxon>
        <taxon>Metazoa</taxon>
        <taxon>Spiralia</taxon>
        <taxon>Lophotrochozoa</taxon>
        <taxon>Mollusca</taxon>
        <taxon>Bivalvia</taxon>
        <taxon>Autobranchia</taxon>
        <taxon>Pteriomorphia</taxon>
        <taxon>Mytilida</taxon>
        <taxon>Mytiloidea</taxon>
        <taxon>Mytilidae</taxon>
        <taxon>Mytilinae</taxon>
        <taxon>Mytilus</taxon>
    </lineage>
</organism>
<evidence type="ECO:0000256" key="1">
    <source>
        <dbReference type="SAM" id="MobiDB-lite"/>
    </source>
</evidence>
<feature type="region of interest" description="Disordered" evidence="1">
    <location>
        <begin position="206"/>
        <end position="227"/>
    </location>
</feature>
<reference evidence="2 3" key="1">
    <citation type="submission" date="2020-06" db="EMBL/GenBank/DDBJ databases">
        <authorList>
            <person name="Li R."/>
            <person name="Bekaert M."/>
        </authorList>
    </citation>
    <scope>NUCLEOTIDE SEQUENCE [LARGE SCALE GENOMIC DNA]</scope>
    <source>
        <strain evidence="3">wild</strain>
    </source>
</reference>
<feature type="region of interest" description="Disordered" evidence="1">
    <location>
        <begin position="28"/>
        <end position="55"/>
    </location>
</feature>
<gene>
    <name evidence="2" type="ORF">MCOR_47667</name>
</gene>
<dbReference type="Proteomes" id="UP000507470">
    <property type="component" value="Unassembled WGS sequence"/>
</dbReference>
<dbReference type="EMBL" id="CACVKT020008355">
    <property type="protein sequence ID" value="CAC5414935.1"/>
    <property type="molecule type" value="Genomic_DNA"/>
</dbReference>
<sequence>MDEDNTNFECNLSGFTLSVLHAACSETESDAVSVQQTKDTETASEEEREAFFGDVRTKEFERLTATMKEQNDEAGNTETASEEGRFAFFGDVRTKEFDCLTATLDQQVDKAENHDVQAKPMIMKKESLQNQVETETIDTEETASEEERVAFFQSVKDAERKKLVEAFEREQVWKKEREERRTKKRQEQIRKMFEEFHKPAVSPLSASYLSPAQEPGPSNEHYHQYPSSSNTEYNIMLKASVSKLHERVQAFAEEQKDLQRKLEQSHATKPRADTEENKENIKLKIVIIWSYAKYISKFESHFNHILKYPSSSNTEYNIMLKASVSKLHERVQAFAEEQKDLQRKLEQSHATKPRADTEENKENSKFIIRYF</sequence>
<keyword evidence="3" id="KW-1185">Reference proteome</keyword>
<evidence type="ECO:0000313" key="3">
    <source>
        <dbReference type="Proteomes" id="UP000507470"/>
    </source>
</evidence>
<name>A0A6J8E616_MYTCO</name>
<protein>
    <submittedName>
        <fullName evidence="2">Uncharacterized protein</fullName>
    </submittedName>
</protein>
<feature type="region of interest" description="Disordered" evidence="1">
    <location>
        <begin position="256"/>
        <end position="275"/>
    </location>
</feature>
<proteinExistence type="predicted"/>
<feature type="region of interest" description="Disordered" evidence="1">
    <location>
        <begin position="342"/>
        <end position="363"/>
    </location>
</feature>
<accession>A0A6J8E616</accession>